<feature type="domain" description="N-acetyltransferase" evidence="3">
    <location>
        <begin position="4"/>
        <end position="164"/>
    </location>
</feature>
<evidence type="ECO:0000313" key="5">
    <source>
        <dbReference type="Proteomes" id="UP000619293"/>
    </source>
</evidence>
<keyword evidence="1" id="KW-0808">Transferase</keyword>
<dbReference type="Gene3D" id="3.40.630.30">
    <property type="match status" value="1"/>
</dbReference>
<dbReference type="InterPro" id="IPR016181">
    <property type="entry name" value="Acyl_CoA_acyltransferase"/>
</dbReference>
<evidence type="ECO:0000313" key="4">
    <source>
        <dbReference type="EMBL" id="GIF87114.1"/>
    </source>
</evidence>
<dbReference type="InterPro" id="IPR000182">
    <property type="entry name" value="GNAT_dom"/>
</dbReference>
<dbReference type="GO" id="GO:0016747">
    <property type="term" value="F:acyltransferase activity, transferring groups other than amino-acyl groups"/>
    <property type="evidence" value="ECO:0007669"/>
    <property type="project" value="InterPro"/>
</dbReference>
<organism evidence="4 5">
    <name type="scientific">Catellatospora chokoriensis</name>
    <dbReference type="NCBI Taxonomy" id="310353"/>
    <lineage>
        <taxon>Bacteria</taxon>
        <taxon>Bacillati</taxon>
        <taxon>Actinomycetota</taxon>
        <taxon>Actinomycetes</taxon>
        <taxon>Micromonosporales</taxon>
        <taxon>Micromonosporaceae</taxon>
        <taxon>Catellatospora</taxon>
    </lineage>
</organism>
<gene>
    <name evidence="4" type="ORF">Cch02nite_05580</name>
</gene>
<dbReference type="InterPro" id="IPR050832">
    <property type="entry name" value="Bact_Acetyltransf"/>
</dbReference>
<dbReference type="Proteomes" id="UP000619293">
    <property type="component" value="Unassembled WGS sequence"/>
</dbReference>
<keyword evidence="5" id="KW-1185">Reference proteome</keyword>
<evidence type="ECO:0000256" key="1">
    <source>
        <dbReference type="ARBA" id="ARBA00022679"/>
    </source>
</evidence>
<protein>
    <submittedName>
        <fullName evidence="4">N-acetyltransferase</fullName>
    </submittedName>
</protein>
<evidence type="ECO:0000256" key="2">
    <source>
        <dbReference type="ARBA" id="ARBA00023315"/>
    </source>
</evidence>
<comment type="caution">
    <text evidence="4">The sequence shown here is derived from an EMBL/GenBank/DDBJ whole genome shotgun (WGS) entry which is preliminary data.</text>
</comment>
<keyword evidence="2" id="KW-0012">Acyltransferase</keyword>
<name>A0A8J3K247_9ACTN</name>
<proteinExistence type="predicted"/>
<dbReference type="AlphaFoldDB" id="A0A8J3K247"/>
<reference evidence="4 5" key="1">
    <citation type="submission" date="2021-01" db="EMBL/GenBank/DDBJ databases">
        <title>Whole genome shotgun sequence of Catellatospora chokoriensis NBRC 107358.</title>
        <authorList>
            <person name="Komaki H."/>
            <person name="Tamura T."/>
        </authorList>
    </citation>
    <scope>NUCLEOTIDE SEQUENCE [LARGE SCALE GENOMIC DNA]</scope>
    <source>
        <strain evidence="4 5">NBRC 107358</strain>
    </source>
</reference>
<sequence length="166" mass="17405">MTEIHVRPATPADHDAIGALSVAAYRGDGQTREDHPYEPHLRDVAARAAVAEVLAAVDEATGAVLGSVTFVLPGSPLAELATEGEAEFRMLAVSPQAQGRGVGEALAGACLGRAAELGCRSVVICVRDFAADARRLYARMGFTRAPELDWSPLPGVTLLGLRYPLS</sequence>
<dbReference type="EMBL" id="BONG01000002">
    <property type="protein sequence ID" value="GIF87114.1"/>
    <property type="molecule type" value="Genomic_DNA"/>
</dbReference>
<dbReference type="RefSeq" id="WP_191841789.1">
    <property type="nucleotide sequence ID" value="NZ_BAAALB010000015.1"/>
</dbReference>
<dbReference type="PANTHER" id="PTHR43877">
    <property type="entry name" value="AMINOALKYLPHOSPHONATE N-ACETYLTRANSFERASE-RELATED-RELATED"/>
    <property type="match status" value="1"/>
</dbReference>
<dbReference type="SUPFAM" id="SSF55729">
    <property type="entry name" value="Acyl-CoA N-acyltransferases (Nat)"/>
    <property type="match status" value="1"/>
</dbReference>
<accession>A0A8J3K247</accession>
<dbReference type="PROSITE" id="PS51186">
    <property type="entry name" value="GNAT"/>
    <property type="match status" value="1"/>
</dbReference>
<dbReference type="Pfam" id="PF00583">
    <property type="entry name" value="Acetyltransf_1"/>
    <property type="match status" value="1"/>
</dbReference>
<dbReference type="CDD" id="cd04301">
    <property type="entry name" value="NAT_SF"/>
    <property type="match status" value="1"/>
</dbReference>
<evidence type="ECO:0000259" key="3">
    <source>
        <dbReference type="PROSITE" id="PS51186"/>
    </source>
</evidence>